<dbReference type="AlphaFoldDB" id="A0AAD7N5K6"/>
<keyword evidence="2" id="KW-1133">Transmembrane helix</keyword>
<gene>
    <name evidence="3" type="ORF">DFH07DRAFT_963302</name>
</gene>
<proteinExistence type="predicted"/>
<name>A0AAD7N5K6_9AGAR</name>
<evidence type="ECO:0000256" key="2">
    <source>
        <dbReference type="SAM" id="Phobius"/>
    </source>
</evidence>
<feature type="compositionally biased region" description="Basic residues" evidence="1">
    <location>
        <begin position="72"/>
        <end position="81"/>
    </location>
</feature>
<dbReference type="EMBL" id="JARJLG010000103">
    <property type="protein sequence ID" value="KAJ7745410.1"/>
    <property type="molecule type" value="Genomic_DNA"/>
</dbReference>
<reference evidence="3" key="1">
    <citation type="submission" date="2023-03" db="EMBL/GenBank/DDBJ databases">
        <title>Massive genome expansion in bonnet fungi (Mycena s.s.) driven by repeated elements and novel gene families across ecological guilds.</title>
        <authorList>
            <consortium name="Lawrence Berkeley National Laboratory"/>
            <person name="Harder C.B."/>
            <person name="Miyauchi S."/>
            <person name="Viragh M."/>
            <person name="Kuo A."/>
            <person name="Thoen E."/>
            <person name="Andreopoulos B."/>
            <person name="Lu D."/>
            <person name="Skrede I."/>
            <person name="Drula E."/>
            <person name="Henrissat B."/>
            <person name="Morin E."/>
            <person name="Kohler A."/>
            <person name="Barry K."/>
            <person name="LaButti K."/>
            <person name="Morin E."/>
            <person name="Salamov A."/>
            <person name="Lipzen A."/>
            <person name="Mereny Z."/>
            <person name="Hegedus B."/>
            <person name="Baldrian P."/>
            <person name="Stursova M."/>
            <person name="Weitz H."/>
            <person name="Taylor A."/>
            <person name="Grigoriev I.V."/>
            <person name="Nagy L.G."/>
            <person name="Martin F."/>
            <person name="Kauserud H."/>
        </authorList>
    </citation>
    <scope>NUCLEOTIDE SEQUENCE</scope>
    <source>
        <strain evidence="3">CBHHK188m</strain>
    </source>
</reference>
<protein>
    <submittedName>
        <fullName evidence="3">Uncharacterized protein</fullName>
    </submittedName>
</protein>
<keyword evidence="2" id="KW-0472">Membrane</keyword>
<evidence type="ECO:0000256" key="1">
    <source>
        <dbReference type="SAM" id="MobiDB-lite"/>
    </source>
</evidence>
<dbReference type="Proteomes" id="UP001215280">
    <property type="component" value="Unassembled WGS sequence"/>
</dbReference>
<comment type="caution">
    <text evidence="3">The sequence shown here is derived from an EMBL/GenBank/DDBJ whole genome shotgun (WGS) entry which is preliminary data.</text>
</comment>
<keyword evidence="4" id="KW-1185">Reference proteome</keyword>
<feature type="transmembrane region" description="Helical" evidence="2">
    <location>
        <begin position="28"/>
        <end position="49"/>
    </location>
</feature>
<evidence type="ECO:0000313" key="3">
    <source>
        <dbReference type="EMBL" id="KAJ7745410.1"/>
    </source>
</evidence>
<accession>A0AAD7N5K6</accession>
<feature type="region of interest" description="Disordered" evidence="1">
    <location>
        <begin position="68"/>
        <end position="94"/>
    </location>
</feature>
<evidence type="ECO:0000313" key="4">
    <source>
        <dbReference type="Proteomes" id="UP001215280"/>
    </source>
</evidence>
<organism evidence="3 4">
    <name type="scientific">Mycena maculata</name>
    <dbReference type="NCBI Taxonomy" id="230809"/>
    <lineage>
        <taxon>Eukaryota</taxon>
        <taxon>Fungi</taxon>
        <taxon>Dikarya</taxon>
        <taxon>Basidiomycota</taxon>
        <taxon>Agaricomycotina</taxon>
        <taxon>Agaricomycetes</taxon>
        <taxon>Agaricomycetidae</taxon>
        <taxon>Agaricales</taxon>
        <taxon>Marasmiineae</taxon>
        <taxon>Mycenaceae</taxon>
        <taxon>Mycena</taxon>
    </lineage>
</organism>
<keyword evidence="2" id="KW-0812">Transmembrane</keyword>
<sequence>MPFANAPSMPAQTHLVKLRPPGLDDVSVWAYLALAFVIISIIGVLYYAAYSFYHALNLNVTPLPQYSVKSPSKTKRAKKPWRPSTSSSSQEKPMLAEIAMDHDTVYVDRRMSMPAMSHADPTTPHIPLVAFPGAAAFPPTKPRNMPTYDMHNIRFASPSNPAIYANPKLAPVVGSAIPLSYDSHDNLFANPFTPTASRKGEATRRGLSSPFSSAFQVKGKTKNVSRGSGKENLNVLVNLDAEVVPLKDVGPSYLPGSLYLRSSVPDNVRHEDEPGEIFLHPQSFFNIDISDHSRSTTLVSTLPPEYTARRFPTHR</sequence>